<evidence type="ECO:0000256" key="1">
    <source>
        <dbReference type="ARBA" id="ARBA00004196"/>
    </source>
</evidence>
<dbReference type="Pfam" id="PF25944">
    <property type="entry name" value="Beta-barrel_RND"/>
    <property type="match status" value="1"/>
</dbReference>
<comment type="caution">
    <text evidence="7">The sequence shown here is derived from an EMBL/GenBank/DDBJ whole genome shotgun (WGS) entry which is preliminary data.</text>
</comment>
<evidence type="ECO:0000313" key="7">
    <source>
        <dbReference type="EMBL" id="MCF1714116.1"/>
    </source>
</evidence>
<dbReference type="Pfam" id="PF25967">
    <property type="entry name" value="RND-MFP_C"/>
    <property type="match status" value="1"/>
</dbReference>
<dbReference type="InterPro" id="IPR058625">
    <property type="entry name" value="MdtA-like_BSH"/>
</dbReference>
<dbReference type="Proteomes" id="UP001200145">
    <property type="component" value="Unassembled WGS sequence"/>
</dbReference>
<name>A0ABS9BHI6_9BACT</name>
<dbReference type="InterPro" id="IPR058626">
    <property type="entry name" value="MdtA-like_b-barrel"/>
</dbReference>
<reference evidence="7 8" key="1">
    <citation type="submission" date="2022-01" db="EMBL/GenBank/DDBJ databases">
        <title>Flavihumibacter sp. nov., isolated from sediment of a river.</title>
        <authorList>
            <person name="Liu H."/>
        </authorList>
    </citation>
    <scope>NUCLEOTIDE SEQUENCE [LARGE SCALE GENOMIC DNA]</scope>
    <source>
        <strain evidence="7 8">RY-1</strain>
    </source>
</reference>
<feature type="domain" description="Multidrug resistance protein MdtA-like beta-barrel" evidence="5">
    <location>
        <begin position="188"/>
        <end position="269"/>
    </location>
</feature>
<keyword evidence="8" id="KW-1185">Reference proteome</keyword>
<organism evidence="7 8">
    <name type="scientific">Flavihumibacter fluminis</name>
    <dbReference type="NCBI Taxonomy" id="2909236"/>
    <lineage>
        <taxon>Bacteria</taxon>
        <taxon>Pseudomonadati</taxon>
        <taxon>Bacteroidota</taxon>
        <taxon>Chitinophagia</taxon>
        <taxon>Chitinophagales</taxon>
        <taxon>Chitinophagaceae</taxon>
        <taxon>Flavihumibacter</taxon>
    </lineage>
</organism>
<evidence type="ECO:0000256" key="2">
    <source>
        <dbReference type="ARBA" id="ARBA00009477"/>
    </source>
</evidence>
<feature type="coiled-coil region" evidence="3">
    <location>
        <begin position="97"/>
        <end position="150"/>
    </location>
</feature>
<dbReference type="PANTHER" id="PTHR30158:SF23">
    <property type="entry name" value="MULTIDRUG RESISTANCE PROTEIN MEXA"/>
    <property type="match status" value="1"/>
</dbReference>
<evidence type="ECO:0000259" key="4">
    <source>
        <dbReference type="Pfam" id="PF25917"/>
    </source>
</evidence>
<gene>
    <name evidence="7" type="ORF">L0U88_05705</name>
</gene>
<evidence type="ECO:0000259" key="6">
    <source>
        <dbReference type="Pfam" id="PF25967"/>
    </source>
</evidence>
<dbReference type="Pfam" id="PF25917">
    <property type="entry name" value="BSH_RND"/>
    <property type="match status" value="1"/>
</dbReference>
<comment type="similarity">
    <text evidence="2">Belongs to the membrane fusion protein (MFP) (TC 8.A.1) family.</text>
</comment>
<feature type="domain" description="Multidrug resistance protein MdtA-like C-terminal permuted SH3" evidence="6">
    <location>
        <begin position="272"/>
        <end position="332"/>
    </location>
</feature>
<dbReference type="Gene3D" id="2.40.30.170">
    <property type="match status" value="1"/>
</dbReference>
<dbReference type="InterPro" id="IPR006143">
    <property type="entry name" value="RND_pump_MFP"/>
</dbReference>
<dbReference type="PROSITE" id="PS51257">
    <property type="entry name" value="PROKAR_LIPOPROTEIN"/>
    <property type="match status" value="1"/>
</dbReference>
<evidence type="ECO:0000256" key="3">
    <source>
        <dbReference type="SAM" id="Coils"/>
    </source>
</evidence>
<dbReference type="InterPro" id="IPR058627">
    <property type="entry name" value="MdtA-like_C"/>
</dbReference>
<keyword evidence="3" id="KW-0175">Coiled coil</keyword>
<protein>
    <submittedName>
        <fullName evidence="7">Efflux RND transporter periplasmic adaptor subunit</fullName>
    </submittedName>
</protein>
<evidence type="ECO:0000259" key="5">
    <source>
        <dbReference type="Pfam" id="PF25944"/>
    </source>
</evidence>
<dbReference type="Gene3D" id="2.40.420.20">
    <property type="match status" value="1"/>
</dbReference>
<dbReference type="SUPFAM" id="SSF111369">
    <property type="entry name" value="HlyD-like secretion proteins"/>
    <property type="match status" value="1"/>
</dbReference>
<dbReference type="RefSeq" id="WP_234864643.1">
    <property type="nucleotide sequence ID" value="NZ_JAKEVY010000001.1"/>
</dbReference>
<dbReference type="Gene3D" id="1.10.287.470">
    <property type="entry name" value="Helix hairpin bin"/>
    <property type="match status" value="1"/>
</dbReference>
<dbReference type="PANTHER" id="PTHR30158">
    <property type="entry name" value="ACRA/E-RELATED COMPONENT OF DRUG EFFLUX TRANSPORTER"/>
    <property type="match status" value="1"/>
</dbReference>
<feature type="domain" description="Multidrug resistance protein MdtA-like barrel-sandwich hybrid" evidence="4">
    <location>
        <begin position="57"/>
        <end position="177"/>
    </location>
</feature>
<dbReference type="EMBL" id="JAKEVY010000001">
    <property type="protein sequence ID" value="MCF1714116.1"/>
    <property type="molecule type" value="Genomic_DNA"/>
</dbReference>
<sequence>MKQIFVLAGLYAILASTGCGHKAEEKETTTHFIVTQPLIIDTVLEREYVAQIRSIQHIEVRAQERGYLQDIYIDEGQSVKKGQLLFKIMPQLYDAEAQKAKAEVEFAEIEYQNTQKLAESNIVSPNELAMAKARLNKAKAELNIKNVHLQFTSIYAPFNGMIDRFLVRKGSLLDEGDLLTHLSDNSHMWVYFNVPEAEYLNLFNNSDIKNQPVELRMANQQIFPQKGKVETIEADFDNETGNISFRATFPNPKGLLRNGETGNILVKEALKQAILVPQKASFEVMDKIFVYIVDKDNTVHTREIKVGAELEDLFVVNGGLKPGENILLEGIRKVQDGDKIQFQTEDPKAVLNSLKLPVQ</sequence>
<proteinExistence type="inferred from homology"/>
<comment type="subcellular location">
    <subcellularLocation>
        <location evidence="1">Cell envelope</location>
    </subcellularLocation>
</comment>
<dbReference type="Gene3D" id="2.40.50.100">
    <property type="match status" value="1"/>
</dbReference>
<evidence type="ECO:0000313" key="8">
    <source>
        <dbReference type="Proteomes" id="UP001200145"/>
    </source>
</evidence>
<accession>A0ABS9BHI6</accession>
<dbReference type="NCBIfam" id="TIGR01730">
    <property type="entry name" value="RND_mfp"/>
    <property type="match status" value="1"/>
</dbReference>